<keyword evidence="3" id="KW-1185">Reference proteome</keyword>
<feature type="region of interest" description="Disordered" evidence="1">
    <location>
        <begin position="1"/>
        <end position="20"/>
    </location>
</feature>
<dbReference type="Proteomes" id="UP000007073">
    <property type="component" value="Chromosome"/>
</dbReference>
<accession>Q39WC3</accession>
<name>Q39WC3_GEOMG</name>
<organism evidence="2 3">
    <name type="scientific">Geobacter metallireducens (strain ATCC 53774 / DSM 7210 / GS-15)</name>
    <dbReference type="NCBI Taxonomy" id="269799"/>
    <lineage>
        <taxon>Bacteria</taxon>
        <taxon>Pseudomonadati</taxon>
        <taxon>Thermodesulfobacteriota</taxon>
        <taxon>Desulfuromonadia</taxon>
        <taxon>Geobacterales</taxon>
        <taxon>Geobacteraceae</taxon>
        <taxon>Geobacter</taxon>
    </lineage>
</organism>
<protein>
    <recommendedName>
        <fullName evidence="4">DUF2493 domain-containing protein</fullName>
    </recommendedName>
</protein>
<evidence type="ECO:0000313" key="2">
    <source>
        <dbReference type="EMBL" id="ABB31451.1"/>
    </source>
</evidence>
<reference evidence="2 3" key="2">
    <citation type="journal article" date="2009" name="BMC Microbiol.">
        <title>The genome sequence of Geobacter metallireducens: features of metabolism, physiology and regulation common and dissimilar to Geobacter sulfurreducens.</title>
        <authorList>
            <person name="Aklujkar M."/>
            <person name="Krushkal J."/>
            <person name="DiBartolo G."/>
            <person name="Lapidus A."/>
            <person name="Land M.L."/>
            <person name="Lovley D.R."/>
        </authorList>
    </citation>
    <scope>NUCLEOTIDE SEQUENCE [LARGE SCALE GENOMIC DNA]</scope>
    <source>
        <strain evidence="3">ATCC 53774 / DSM 7210 / GS-15</strain>
    </source>
</reference>
<gene>
    <name evidence="2" type="ordered locus">Gmet_1214</name>
</gene>
<dbReference type="eggNOG" id="COG0457">
    <property type="taxonomic scope" value="Bacteria"/>
</dbReference>
<proteinExistence type="predicted"/>
<dbReference type="AlphaFoldDB" id="Q39WC3"/>
<evidence type="ECO:0000313" key="3">
    <source>
        <dbReference type="Proteomes" id="UP000007073"/>
    </source>
</evidence>
<evidence type="ECO:0008006" key="4">
    <source>
        <dbReference type="Google" id="ProtNLM"/>
    </source>
</evidence>
<sequence length="219" mass="24108">MPLHAFGHNRKTSPPPTPWEPRQVFLFSGHMIDAPDRPEPRFPADKETVAAAAIAAMLDELGAGPDDLALCSGACGGDILFTEACLARGVRVDMGIPFGIPEFLTRSVTFAGEEWRDRFFAIKNNPLVTLFVMPDELGPCPADLSPYVRTNLWLLHTALAWGEEKVHFICLWNRKGGDGPGGTEHMHDEVNKRTGQVHVLDTNKLFTHEGTPLAEKLDT</sequence>
<dbReference type="KEGG" id="gme:Gmet_1214"/>
<dbReference type="RefSeq" id="WP_004512156.1">
    <property type="nucleotide sequence ID" value="NC_007517.1"/>
</dbReference>
<reference evidence="2 3" key="1">
    <citation type="submission" date="2005-10" db="EMBL/GenBank/DDBJ databases">
        <title>Complete sequence of Geobacter metallireducens GS-15.</title>
        <authorList>
            <consortium name="US DOE Joint Genome Institute"/>
            <person name="Copeland A."/>
            <person name="Lucas S."/>
            <person name="Lapidus A."/>
            <person name="Barry K."/>
            <person name="Detter J.C."/>
            <person name="Glavina T."/>
            <person name="Hammon N."/>
            <person name="Israni S."/>
            <person name="Pitluck S."/>
            <person name="Di Bartolo G."/>
            <person name="Chain P."/>
            <person name="Schmutz J."/>
            <person name="Larimer F."/>
            <person name="Land M."/>
            <person name="Kyrpides N."/>
            <person name="Ivanova N."/>
            <person name="Richardson P."/>
        </authorList>
    </citation>
    <scope>NUCLEOTIDE SEQUENCE [LARGE SCALE GENOMIC DNA]</scope>
    <source>
        <strain evidence="3">ATCC 53774 / DSM 7210 / GS-15</strain>
    </source>
</reference>
<evidence type="ECO:0000256" key="1">
    <source>
        <dbReference type="SAM" id="MobiDB-lite"/>
    </source>
</evidence>
<dbReference type="STRING" id="269799.Gmet_1214"/>
<dbReference type="EMBL" id="CP000148">
    <property type="protein sequence ID" value="ABB31451.1"/>
    <property type="molecule type" value="Genomic_DNA"/>
</dbReference>
<dbReference type="HOGENOM" id="CLU_1336204_0_0_7"/>